<dbReference type="EMBL" id="JADBDZ010000001">
    <property type="protein sequence ID" value="MBE1532608.1"/>
    <property type="molecule type" value="Genomic_DNA"/>
</dbReference>
<reference evidence="2 3" key="1">
    <citation type="submission" date="2020-10" db="EMBL/GenBank/DDBJ databases">
        <title>Sequencing the genomes of 1000 actinobacteria strains.</title>
        <authorList>
            <person name="Klenk H.-P."/>
        </authorList>
    </citation>
    <scope>NUCLEOTIDE SEQUENCE [LARGE SCALE GENOMIC DNA]</scope>
    <source>
        <strain evidence="2 3">DSM 46744</strain>
    </source>
</reference>
<sequence length="45" mass="4704">MLTALVDVDARGALTCAADRREPARTGGRADVRRRDTSAGDTSTA</sequence>
<evidence type="ECO:0000256" key="1">
    <source>
        <dbReference type="SAM" id="MobiDB-lite"/>
    </source>
</evidence>
<proteinExistence type="predicted"/>
<dbReference type="Proteomes" id="UP000627838">
    <property type="component" value="Unassembled WGS sequence"/>
</dbReference>
<dbReference type="RefSeq" id="WP_192759276.1">
    <property type="nucleotide sequence ID" value="NZ_JADBDZ010000001.1"/>
</dbReference>
<protein>
    <submittedName>
        <fullName evidence="2">Uncharacterized protein</fullName>
    </submittedName>
</protein>
<feature type="compositionally biased region" description="Basic and acidic residues" evidence="1">
    <location>
        <begin position="18"/>
        <end position="38"/>
    </location>
</feature>
<gene>
    <name evidence="2" type="ORF">H4W34_002441</name>
</gene>
<name>A0ABR9JQD4_9ACTN</name>
<feature type="region of interest" description="Disordered" evidence="1">
    <location>
        <begin position="18"/>
        <end position="45"/>
    </location>
</feature>
<evidence type="ECO:0000313" key="3">
    <source>
        <dbReference type="Proteomes" id="UP000627838"/>
    </source>
</evidence>
<comment type="caution">
    <text evidence="2">The sequence shown here is derived from an EMBL/GenBank/DDBJ whole genome shotgun (WGS) entry which is preliminary data.</text>
</comment>
<evidence type="ECO:0000313" key="2">
    <source>
        <dbReference type="EMBL" id="MBE1532608.1"/>
    </source>
</evidence>
<keyword evidence="3" id="KW-1185">Reference proteome</keyword>
<organism evidence="2 3">
    <name type="scientific">Actinomadura algeriensis</name>
    <dbReference type="NCBI Taxonomy" id="1679523"/>
    <lineage>
        <taxon>Bacteria</taxon>
        <taxon>Bacillati</taxon>
        <taxon>Actinomycetota</taxon>
        <taxon>Actinomycetes</taxon>
        <taxon>Streptosporangiales</taxon>
        <taxon>Thermomonosporaceae</taxon>
        <taxon>Actinomadura</taxon>
    </lineage>
</organism>
<accession>A0ABR9JQD4</accession>